<accession>A0AAE1DIQ0</accession>
<evidence type="ECO:0000313" key="1">
    <source>
        <dbReference type="EMBL" id="KAK3771977.1"/>
    </source>
</evidence>
<organism evidence="1 2">
    <name type="scientific">Elysia crispata</name>
    <name type="common">lettuce slug</name>
    <dbReference type="NCBI Taxonomy" id="231223"/>
    <lineage>
        <taxon>Eukaryota</taxon>
        <taxon>Metazoa</taxon>
        <taxon>Spiralia</taxon>
        <taxon>Lophotrochozoa</taxon>
        <taxon>Mollusca</taxon>
        <taxon>Gastropoda</taxon>
        <taxon>Heterobranchia</taxon>
        <taxon>Euthyneura</taxon>
        <taxon>Panpulmonata</taxon>
        <taxon>Sacoglossa</taxon>
        <taxon>Placobranchoidea</taxon>
        <taxon>Plakobranchidae</taxon>
        <taxon>Elysia</taxon>
    </lineage>
</organism>
<name>A0AAE1DIQ0_9GAST</name>
<gene>
    <name evidence="1" type="ORF">RRG08_011890</name>
</gene>
<dbReference type="EMBL" id="JAWDGP010003665">
    <property type="protein sequence ID" value="KAK3771977.1"/>
    <property type="molecule type" value="Genomic_DNA"/>
</dbReference>
<evidence type="ECO:0000313" key="2">
    <source>
        <dbReference type="Proteomes" id="UP001283361"/>
    </source>
</evidence>
<keyword evidence="2" id="KW-1185">Reference proteome</keyword>
<sequence>MLMVQHLFSTDNQNSNRDRHYYSGQLQLAEWSVLQLLSSMHVQFSRSPQSLFSLSSKQLKNLKPLARCFCFLFSGRRSIVNMLTARDGQWAVFSCCSYMYVQ</sequence>
<comment type="caution">
    <text evidence="1">The sequence shown here is derived from an EMBL/GenBank/DDBJ whole genome shotgun (WGS) entry which is preliminary data.</text>
</comment>
<dbReference type="Proteomes" id="UP001283361">
    <property type="component" value="Unassembled WGS sequence"/>
</dbReference>
<dbReference type="AlphaFoldDB" id="A0AAE1DIQ0"/>
<protein>
    <submittedName>
        <fullName evidence="1">Uncharacterized protein</fullName>
    </submittedName>
</protein>
<proteinExistence type="predicted"/>
<reference evidence="1" key="1">
    <citation type="journal article" date="2023" name="G3 (Bethesda)">
        <title>A reference genome for the long-term kleptoplast-retaining sea slug Elysia crispata morphotype clarki.</title>
        <authorList>
            <person name="Eastman K.E."/>
            <person name="Pendleton A.L."/>
            <person name="Shaikh M.A."/>
            <person name="Suttiyut T."/>
            <person name="Ogas R."/>
            <person name="Tomko P."/>
            <person name="Gavelis G."/>
            <person name="Widhalm J.R."/>
            <person name="Wisecaver J.H."/>
        </authorList>
    </citation>
    <scope>NUCLEOTIDE SEQUENCE</scope>
    <source>
        <strain evidence="1">ECLA1</strain>
    </source>
</reference>